<dbReference type="InterPro" id="IPR033338">
    <property type="entry name" value="Spc105/Spc7"/>
</dbReference>
<evidence type="ECO:0000313" key="4">
    <source>
        <dbReference type="EMBL" id="CCA68185.1"/>
    </source>
</evidence>
<feature type="region of interest" description="Disordered" evidence="2">
    <location>
        <begin position="123"/>
        <end position="225"/>
    </location>
</feature>
<feature type="compositionally biased region" description="Pro residues" evidence="2">
    <location>
        <begin position="628"/>
        <end position="637"/>
    </location>
</feature>
<feature type="region of interest" description="Disordered" evidence="2">
    <location>
        <begin position="456"/>
        <end position="492"/>
    </location>
</feature>
<sequence length="1205" mass="131192">MSDAAAPLPASRAQSTRKSLSAVSSSRKASTSHRKRAKSLASANPEELTPRSLRRRSLVPKKSILKQSNAANITAPLYGYTTSQLDFQQRQGSEEPTQNLTRLSNFNGDRRVSFAPNAHVRLIPKESQHTNGSGSPPSSPQDSDTSSANDSQENMRPTPEPSPLKNYKSSRRSSLRQSIGDGEGEESMDLASENSYVEDEQSAESAADMSLENDESVVSQGSSMDMESQVDMDITMNTNVTGRLSLAKPRRSSTRPAGRRSSTAPRPREEGKPTEYTVVLEESLKGEFQPTATWLALKAVTNSADNRPMPSEGDLDIETAAQRMLMAGQDIPLVANDDGEADMTLSSNADSAGSPGAKTMNLTSLIGGIRRASAAAVSAVIDVAAPIISPSKEPPATPAPDVRPVPAAVPSIFTQDQNTIPVPATPASSIPVPAATPGTAASIFRPKQTSIFTPKVPTTASKTIPPSSSPVKGSSPVKPRTKPHGFSAAFAPPSVVKPKTAFTVNRPHPADQTSTVVESPAKRLAVAVEGSSQAKPVPRVTPNKSAIPSSPIKRPAQSRTPQVPSKTTTATPSTPKPAQKTVAPASPSSPSAADEWPQETVEIPRTPVGQVDRPTSPVSSPAQTPSAPETPKPPVEPISPAIEATPARSIAETANDTPARTPLARRSEVLLTSPWLSKVQRPSMAISRASDDEGEFDDEGEEYGNTMTLAMLDDEARARLPRSIDELLKLVGGEFMDNMAARRRSTMALRAKDQYPDTPPTIGDFANAIVIDYPQLSYYDFVVKHLQTYIDQLDKQQAEINETVVENPPPCFIDFATGGPDTLPELKLMLESLRRLVRSRTKLQWYRWRYEGVSDLINTVETREKAALVDLTQTRALAPEVIANAEIIEAEHAAIMAELERERAVVAEIEKCDAKELASLKADIAMNNTELKALEQEIFQLQADIEAITQQENELKLEQKRLQQRMETANRICASENCERDAFGETRAAIELLENVSGWKALKISSSIVDLEYINQYTVHIPCKDWVPIVDQCTINLKKQPFSKSTRTSDWLPEFTSFTLECARQRLVKGKFGRRSVRKIMGKLAAYWSSCEVVRQEILLLRSKFTVTFKADGKTLHTRVSLLFKQTCAKAVIDFSLTGKQIEEWPQSMQDVAVQAEKVYVLEEQASISETALSEAVLTYIKSVSSQEEFGVLLDACMEAEALYS</sequence>
<dbReference type="PANTHER" id="PTHR28260">
    <property type="entry name" value="SPINDLE POLE BODY COMPONENT SPC105"/>
    <property type="match status" value="1"/>
</dbReference>
<dbReference type="AlphaFoldDB" id="G4TA55"/>
<feature type="domain" description="Spc7 kinetochore protein" evidence="3">
    <location>
        <begin position="712"/>
        <end position="1022"/>
    </location>
</feature>
<dbReference type="SMART" id="SM00787">
    <property type="entry name" value="Spc7"/>
    <property type="match status" value="1"/>
</dbReference>
<evidence type="ECO:0000256" key="2">
    <source>
        <dbReference type="SAM" id="MobiDB-lite"/>
    </source>
</evidence>
<dbReference type="InterPro" id="IPR040850">
    <property type="entry name" value="Knl1_RWD_C"/>
</dbReference>
<dbReference type="PANTHER" id="PTHR28260:SF1">
    <property type="entry name" value="SPINDLE POLE BODY COMPONENT SPC105"/>
    <property type="match status" value="1"/>
</dbReference>
<feature type="compositionally biased region" description="Polar residues" evidence="2">
    <location>
        <begin position="216"/>
        <end position="225"/>
    </location>
</feature>
<reference evidence="4 5" key="1">
    <citation type="journal article" date="2011" name="PLoS Pathog.">
        <title>Endophytic Life Strategies Decoded by Genome and Transcriptome Analyses of the Mutualistic Root Symbiont Piriformospora indica.</title>
        <authorList>
            <person name="Zuccaro A."/>
            <person name="Lahrmann U."/>
            <person name="Guldener U."/>
            <person name="Langen G."/>
            <person name="Pfiffi S."/>
            <person name="Biedenkopf D."/>
            <person name="Wong P."/>
            <person name="Samans B."/>
            <person name="Grimm C."/>
            <person name="Basiewicz M."/>
            <person name="Murat C."/>
            <person name="Martin F."/>
            <person name="Kogel K.H."/>
        </authorList>
    </citation>
    <scope>NUCLEOTIDE SEQUENCE [LARGE SCALE GENOMIC DNA]</scope>
    <source>
        <strain evidence="4 5">DSM 11827</strain>
    </source>
</reference>
<proteinExistence type="predicted"/>
<feature type="region of interest" description="Disordered" evidence="2">
    <location>
        <begin position="86"/>
        <end position="111"/>
    </location>
</feature>
<dbReference type="GO" id="GO:0007094">
    <property type="term" value="P:mitotic spindle assembly checkpoint signaling"/>
    <property type="evidence" value="ECO:0007669"/>
    <property type="project" value="TreeGrafter"/>
</dbReference>
<dbReference type="InterPro" id="IPR013253">
    <property type="entry name" value="Spc7_domain"/>
</dbReference>
<dbReference type="OMA" id="WRMKLQE"/>
<evidence type="ECO:0000313" key="5">
    <source>
        <dbReference type="Proteomes" id="UP000007148"/>
    </source>
</evidence>
<dbReference type="OrthoDB" id="5592879at2759"/>
<dbReference type="Pfam" id="PF18210">
    <property type="entry name" value="Knl1_RWD_C"/>
    <property type="match status" value="1"/>
</dbReference>
<keyword evidence="5" id="KW-1185">Reference proteome</keyword>
<feature type="compositionally biased region" description="Low complexity" evidence="2">
    <location>
        <begin position="16"/>
        <end position="29"/>
    </location>
</feature>
<protein>
    <recommendedName>
        <fullName evidence="3">Spc7 kinetochore protein domain-containing protein</fullName>
    </recommendedName>
</protein>
<feature type="region of interest" description="Disordered" evidence="2">
    <location>
        <begin position="1"/>
        <end position="73"/>
    </location>
</feature>
<dbReference type="EMBL" id="CAFZ01000027">
    <property type="protein sequence ID" value="CCA68185.1"/>
    <property type="molecule type" value="Genomic_DNA"/>
</dbReference>
<evidence type="ECO:0000259" key="3">
    <source>
        <dbReference type="SMART" id="SM00787"/>
    </source>
</evidence>
<evidence type="ECO:0000256" key="1">
    <source>
        <dbReference type="SAM" id="Coils"/>
    </source>
</evidence>
<feature type="region of interest" description="Disordered" evidence="2">
    <location>
        <begin position="527"/>
        <end position="660"/>
    </location>
</feature>
<feature type="region of interest" description="Disordered" evidence="2">
    <location>
        <begin position="240"/>
        <end position="274"/>
    </location>
</feature>
<dbReference type="Proteomes" id="UP000007148">
    <property type="component" value="Unassembled WGS sequence"/>
</dbReference>
<dbReference type="STRING" id="1109443.G4TA55"/>
<dbReference type="eggNOG" id="ENOG502S20P">
    <property type="taxonomic scope" value="Eukaryota"/>
</dbReference>
<dbReference type="GO" id="GO:1990758">
    <property type="term" value="P:mitotic sister chromatid biorientation"/>
    <property type="evidence" value="ECO:0007669"/>
    <property type="project" value="TreeGrafter"/>
</dbReference>
<dbReference type="GO" id="GO:0034501">
    <property type="term" value="P:protein localization to kinetochore"/>
    <property type="evidence" value="ECO:0007669"/>
    <property type="project" value="TreeGrafter"/>
</dbReference>
<feature type="coiled-coil region" evidence="1">
    <location>
        <begin position="917"/>
        <end position="972"/>
    </location>
</feature>
<feature type="compositionally biased region" description="Low complexity" evidence="2">
    <location>
        <begin position="132"/>
        <end position="147"/>
    </location>
</feature>
<comment type="caution">
    <text evidence="4">The sequence shown here is derived from an EMBL/GenBank/DDBJ whole genome shotgun (WGS) entry which is preliminary data.</text>
</comment>
<keyword evidence="1" id="KW-0175">Coiled coil</keyword>
<dbReference type="HOGENOM" id="CLU_270322_0_0_1"/>
<feature type="compositionally biased region" description="Polar residues" evidence="2">
    <location>
        <begin position="86"/>
        <end position="107"/>
    </location>
</feature>
<name>G4TA55_SERID</name>
<feature type="compositionally biased region" description="Low complexity" evidence="2">
    <location>
        <begin position="465"/>
        <end position="478"/>
    </location>
</feature>
<feature type="compositionally biased region" description="Polar residues" evidence="2">
    <location>
        <begin position="616"/>
        <end position="627"/>
    </location>
</feature>
<accession>G4TA55</accession>
<organism evidence="4 5">
    <name type="scientific">Serendipita indica (strain DSM 11827)</name>
    <name type="common">Root endophyte fungus</name>
    <name type="synonym">Piriformospora indica</name>
    <dbReference type="NCBI Taxonomy" id="1109443"/>
    <lineage>
        <taxon>Eukaryota</taxon>
        <taxon>Fungi</taxon>
        <taxon>Dikarya</taxon>
        <taxon>Basidiomycota</taxon>
        <taxon>Agaricomycotina</taxon>
        <taxon>Agaricomycetes</taxon>
        <taxon>Sebacinales</taxon>
        <taxon>Serendipitaceae</taxon>
        <taxon>Serendipita</taxon>
    </lineage>
</organism>
<dbReference type="GO" id="GO:0000776">
    <property type="term" value="C:kinetochore"/>
    <property type="evidence" value="ECO:0007669"/>
    <property type="project" value="TreeGrafter"/>
</dbReference>
<gene>
    <name evidence="4" type="ORF">PIIN_02051</name>
</gene>
<feature type="compositionally biased region" description="Low complexity" evidence="2">
    <location>
        <begin position="564"/>
        <end position="593"/>
    </location>
</feature>
<dbReference type="InParanoid" id="G4TA55"/>
<dbReference type="Pfam" id="PF08317">
    <property type="entry name" value="Spc7"/>
    <property type="match status" value="1"/>
</dbReference>